<dbReference type="Proteomes" id="UP000034103">
    <property type="component" value="Chromosome"/>
</dbReference>
<accession>A0A0F6RLY2</accession>
<protein>
    <submittedName>
        <fullName evidence="1">Uncharacterized protein</fullName>
    </submittedName>
</protein>
<gene>
    <name evidence="1" type="ORF">MYAER_2775</name>
</gene>
<sequence length="37" mass="4132">MPRKRFINLNLSAPGESELVSLNQGQNLLSYGETKII</sequence>
<dbReference type="PATRIC" id="fig|1641812.3.peg.2871"/>
<name>A0A0F6RLY2_MICAE</name>
<proteinExistence type="predicted"/>
<evidence type="ECO:0000313" key="2">
    <source>
        <dbReference type="Proteomes" id="UP000034103"/>
    </source>
</evidence>
<dbReference type="AlphaFoldDB" id="A0A0F6RLY2"/>
<organism evidence="1 2">
    <name type="scientific">Microcystis aeruginosa NIES-2549</name>
    <dbReference type="NCBI Taxonomy" id="1641812"/>
    <lineage>
        <taxon>Bacteria</taxon>
        <taxon>Bacillati</taxon>
        <taxon>Cyanobacteriota</taxon>
        <taxon>Cyanophyceae</taxon>
        <taxon>Oscillatoriophycideae</taxon>
        <taxon>Chroococcales</taxon>
        <taxon>Microcystaceae</taxon>
        <taxon>Microcystis</taxon>
    </lineage>
</organism>
<dbReference type="EMBL" id="CP011304">
    <property type="protein sequence ID" value="AKE65115.1"/>
    <property type="molecule type" value="Genomic_DNA"/>
</dbReference>
<dbReference type="HOGENOM" id="CLU_3345934_0_0_3"/>
<evidence type="ECO:0000313" key="1">
    <source>
        <dbReference type="EMBL" id="AKE65115.1"/>
    </source>
</evidence>
<reference evidence="1 2" key="1">
    <citation type="journal article" date="2015" name="Genome Announc.">
        <title>Complete Genome Sequence of Microcystis aeruginosa NIES-2549, a Bloom-Forming Cyanobacterium from Lake Kasumigaura, Japan.</title>
        <authorList>
            <person name="Yamaguchi H."/>
            <person name="Suzuki S."/>
            <person name="Tanabe Y."/>
            <person name="Osana Y."/>
            <person name="Shimura Y."/>
            <person name="Ishida K."/>
            <person name="Kawachi M."/>
        </authorList>
    </citation>
    <scope>NUCLEOTIDE SEQUENCE [LARGE SCALE GENOMIC DNA]</scope>
    <source>
        <strain evidence="1 2">NIES-2549</strain>
    </source>
</reference>